<name>A0A8H4TZB1_9HYPO</name>
<dbReference type="AlphaFoldDB" id="A0A8H4TZB1"/>
<evidence type="ECO:0000313" key="1">
    <source>
        <dbReference type="EMBL" id="KAF4966851.1"/>
    </source>
</evidence>
<sequence length="85" mass="9804">MQLVGFGPLYRHEIPSHLIYSDEWLKAGLDMTYGENEDKFDWGWDDTRDKVVVTTYKKEPTDLVKELQRLKAINTPGTTTNVASE</sequence>
<keyword evidence="2" id="KW-1185">Reference proteome</keyword>
<dbReference type="EMBL" id="JABEYC010001272">
    <property type="protein sequence ID" value="KAF4966851.1"/>
    <property type="molecule type" value="Genomic_DNA"/>
</dbReference>
<comment type="caution">
    <text evidence="1">The sequence shown here is derived from an EMBL/GenBank/DDBJ whole genome shotgun (WGS) entry which is preliminary data.</text>
</comment>
<reference evidence="1" key="2">
    <citation type="submission" date="2020-05" db="EMBL/GenBank/DDBJ databases">
        <authorList>
            <person name="Kim H.-S."/>
            <person name="Proctor R.H."/>
            <person name="Brown D.W."/>
        </authorList>
    </citation>
    <scope>NUCLEOTIDE SEQUENCE</scope>
    <source>
        <strain evidence="1">NRRL 22465</strain>
    </source>
</reference>
<dbReference type="Proteomes" id="UP000635477">
    <property type="component" value="Unassembled WGS sequence"/>
</dbReference>
<gene>
    <name evidence="1" type="ORF">FZEAL_10606</name>
</gene>
<reference evidence="1" key="1">
    <citation type="journal article" date="2020" name="BMC Genomics">
        <title>Correction to: Identification and distribution of gene clusters required for synthesis of sphingolipid metabolism inhibitors in diverse species of the filamentous fungus Fusarium.</title>
        <authorList>
            <person name="Kim H.S."/>
            <person name="Lohmar J.M."/>
            <person name="Busman M."/>
            <person name="Brown D.W."/>
            <person name="Naumann T.A."/>
            <person name="Divon H.H."/>
            <person name="Lysoe E."/>
            <person name="Uhlig S."/>
            <person name="Proctor R.H."/>
        </authorList>
    </citation>
    <scope>NUCLEOTIDE SEQUENCE</scope>
    <source>
        <strain evidence="1">NRRL 22465</strain>
    </source>
</reference>
<accession>A0A8H4TZB1</accession>
<dbReference type="OrthoDB" id="10403950at2759"/>
<organism evidence="1 2">
    <name type="scientific">Fusarium zealandicum</name>
    <dbReference type="NCBI Taxonomy" id="1053134"/>
    <lineage>
        <taxon>Eukaryota</taxon>
        <taxon>Fungi</taxon>
        <taxon>Dikarya</taxon>
        <taxon>Ascomycota</taxon>
        <taxon>Pezizomycotina</taxon>
        <taxon>Sordariomycetes</taxon>
        <taxon>Hypocreomycetidae</taxon>
        <taxon>Hypocreales</taxon>
        <taxon>Nectriaceae</taxon>
        <taxon>Fusarium</taxon>
        <taxon>Fusarium staphyleae species complex</taxon>
    </lineage>
</organism>
<protein>
    <submittedName>
        <fullName evidence="1">Uncharacterized protein</fullName>
    </submittedName>
</protein>
<proteinExistence type="predicted"/>
<evidence type="ECO:0000313" key="2">
    <source>
        <dbReference type="Proteomes" id="UP000635477"/>
    </source>
</evidence>